<organism evidence="1 2">
    <name type="scientific">Cetraspora pellucida</name>
    <dbReference type="NCBI Taxonomy" id="1433469"/>
    <lineage>
        <taxon>Eukaryota</taxon>
        <taxon>Fungi</taxon>
        <taxon>Fungi incertae sedis</taxon>
        <taxon>Mucoromycota</taxon>
        <taxon>Glomeromycotina</taxon>
        <taxon>Glomeromycetes</taxon>
        <taxon>Diversisporales</taxon>
        <taxon>Gigasporaceae</taxon>
        <taxon>Cetraspora</taxon>
    </lineage>
</organism>
<name>A0ACA9JZ54_9GLOM</name>
<gene>
    <name evidence="1" type="ORF">SPELUC_LOCUS350</name>
</gene>
<protein>
    <submittedName>
        <fullName evidence="1">13208_t:CDS:1</fullName>
    </submittedName>
</protein>
<sequence length="533" mass="62039">MLAEHDHEAEEKLDLLGVHQFLQDDFLQSRNSVRDGKVSPGPGPSRLSDQLSDYQIINTNFMNSFFSRFKLLSQQTYLRVTNKMPKGVVAIVGTTGVGKSELGVQLAKALNGEVINGDSMQVYKGLDIITNKMPMKEREGIPHHLMDFLEPSQEYRVTEFTDDAIKIINDIHSHNHIPIIVGGTHYYIQSLLWKNSLIKDYDDKEYDNDSENDEILNSETDILYKRLQEVDPIMANKWHQNDRRKIRRSLQIYLQTGKCHSDWIKEQHQPDKKALSLRFPRTCIFWLYADPKLLDQRLDKRVDKMIKEGLFEELIYLRNKVKNESVHTSSDESIDYTRGIWQVIGCKEFEPYLKALEETPHSDDNFIDTIKESSIEAMKAATRRYSRKQIRWIRNKLLLKCQESNLDGADANYATLEKWNQDVRDMAIRITKEFLDNGTGPDPKSLSSEANELLNPVTDMNTFDNLKTWTKYECDICRIFNDNSPVVINGLANWNQHLQSKWHRSNVKFKKEMDINWGGQFPPWFKKKKSLAS</sequence>
<evidence type="ECO:0000313" key="2">
    <source>
        <dbReference type="Proteomes" id="UP000789366"/>
    </source>
</evidence>
<dbReference type="Proteomes" id="UP000789366">
    <property type="component" value="Unassembled WGS sequence"/>
</dbReference>
<dbReference type="EMBL" id="CAJVPW010000121">
    <property type="protein sequence ID" value="CAG8443556.1"/>
    <property type="molecule type" value="Genomic_DNA"/>
</dbReference>
<reference evidence="1" key="1">
    <citation type="submission" date="2021-06" db="EMBL/GenBank/DDBJ databases">
        <authorList>
            <person name="Kallberg Y."/>
            <person name="Tangrot J."/>
            <person name="Rosling A."/>
        </authorList>
    </citation>
    <scope>NUCLEOTIDE SEQUENCE</scope>
    <source>
        <strain evidence="1">28 12/20/2015</strain>
    </source>
</reference>
<keyword evidence="2" id="KW-1185">Reference proteome</keyword>
<accession>A0ACA9JZ54</accession>
<proteinExistence type="predicted"/>
<comment type="caution">
    <text evidence="1">The sequence shown here is derived from an EMBL/GenBank/DDBJ whole genome shotgun (WGS) entry which is preliminary data.</text>
</comment>
<evidence type="ECO:0000313" key="1">
    <source>
        <dbReference type="EMBL" id="CAG8443556.1"/>
    </source>
</evidence>